<dbReference type="FunFam" id="3.30.70.1230:FF:000030">
    <property type="entry name" value="Si:ch211-215j19.12"/>
    <property type="match status" value="1"/>
</dbReference>
<evidence type="ECO:0000313" key="11">
    <source>
        <dbReference type="Proteomes" id="UP001186944"/>
    </source>
</evidence>
<name>A0AA89C859_PINIB</name>
<dbReference type="AlphaFoldDB" id="A0AA89C859"/>
<dbReference type="InterPro" id="IPR029787">
    <property type="entry name" value="Nucleotide_cyclase"/>
</dbReference>
<dbReference type="GO" id="GO:0007168">
    <property type="term" value="P:receptor guanylyl cyclase signaling pathway"/>
    <property type="evidence" value="ECO:0007669"/>
    <property type="project" value="TreeGrafter"/>
</dbReference>
<keyword evidence="6 7" id="KW-0456">Lyase</keyword>
<evidence type="ECO:0000256" key="8">
    <source>
        <dbReference type="SAM" id="Phobius"/>
    </source>
</evidence>
<dbReference type="PANTHER" id="PTHR11920">
    <property type="entry name" value="GUANYLYL CYCLASE"/>
    <property type="match status" value="1"/>
</dbReference>
<keyword evidence="11" id="KW-1185">Reference proteome</keyword>
<dbReference type="InterPro" id="IPR050401">
    <property type="entry name" value="Cyclic_nucleotide_synthase"/>
</dbReference>
<reference evidence="10" key="1">
    <citation type="submission" date="2019-08" db="EMBL/GenBank/DDBJ databases">
        <title>The improved chromosome-level genome for the pearl oyster Pinctada fucata martensii using PacBio sequencing and Hi-C.</title>
        <authorList>
            <person name="Zheng Z."/>
        </authorList>
    </citation>
    <scope>NUCLEOTIDE SEQUENCE</scope>
    <source>
        <strain evidence="10">ZZ-2019</strain>
        <tissue evidence="10">Adductor muscle</tissue>
    </source>
</reference>
<dbReference type="GO" id="GO:0001653">
    <property type="term" value="F:peptide receptor activity"/>
    <property type="evidence" value="ECO:0007669"/>
    <property type="project" value="TreeGrafter"/>
</dbReference>
<dbReference type="PROSITE" id="PS50125">
    <property type="entry name" value="GUANYLATE_CYCLASE_2"/>
    <property type="match status" value="1"/>
</dbReference>
<organism evidence="10 11">
    <name type="scientific">Pinctada imbricata</name>
    <name type="common">Atlantic pearl-oyster</name>
    <name type="synonym">Pinctada martensii</name>
    <dbReference type="NCBI Taxonomy" id="66713"/>
    <lineage>
        <taxon>Eukaryota</taxon>
        <taxon>Metazoa</taxon>
        <taxon>Spiralia</taxon>
        <taxon>Lophotrochozoa</taxon>
        <taxon>Mollusca</taxon>
        <taxon>Bivalvia</taxon>
        <taxon>Autobranchia</taxon>
        <taxon>Pteriomorphia</taxon>
        <taxon>Pterioida</taxon>
        <taxon>Pterioidea</taxon>
        <taxon>Pteriidae</taxon>
        <taxon>Pinctada</taxon>
    </lineage>
</organism>
<keyword evidence="2 8" id="KW-0812">Transmembrane</keyword>
<keyword evidence="3" id="KW-0547">Nucleotide-binding</keyword>
<dbReference type="GO" id="GO:0004016">
    <property type="term" value="F:adenylate cyclase activity"/>
    <property type="evidence" value="ECO:0007669"/>
    <property type="project" value="TreeGrafter"/>
</dbReference>
<dbReference type="GO" id="GO:0004383">
    <property type="term" value="F:guanylate cyclase activity"/>
    <property type="evidence" value="ECO:0007669"/>
    <property type="project" value="TreeGrafter"/>
</dbReference>
<evidence type="ECO:0000256" key="5">
    <source>
        <dbReference type="ARBA" id="ARBA00023136"/>
    </source>
</evidence>
<comment type="subcellular location">
    <subcellularLocation>
        <location evidence="1">Membrane</location>
    </subcellularLocation>
</comment>
<feature type="domain" description="Guanylate cyclase" evidence="9">
    <location>
        <begin position="87"/>
        <end position="226"/>
    </location>
</feature>
<evidence type="ECO:0000256" key="3">
    <source>
        <dbReference type="ARBA" id="ARBA00022741"/>
    </source>
</evidence>
<dbReference type="Gene3D" id="3.30.70.1230">
    <property type="entry name" value="Nucleotide cyclase"/>
    <property type="match status" value="1"/>
</dbReference>
<dbReference type="SMART" id="SM00044">
    <property type="entry name" value="CYCc"/>
    <property type="match status" value="1"/>
</dbReference>
<dbReference type="InterPro" id="IPR018297">
    <property type="entry name" value="A/G_cyclase_CS"/>
</dbReference>
<evidence type="ECO:0000313" key="10">
    <source>
        <dbReference type="EMBL" id="KAK3104976.1"/>
    </source>
</evidence>
<comment type="similarity">
    <text evidence="7">Belongs to the adenylyl cyclase class-4/guanylyl cyclase family.</text>
</comment>
<dbReference type="GO" id="GO:0005886">
    <property type="term" value="C:plasma membrane"/>
    <property type="evidence" value="ECO:0007669"/>
    <property type="project" value="TreeGrafter"/>
</dbReference>
<dbReference type="GO" id="GO:0035556">
    <property type="term" value="P:intracellular signal transduction"/>
    <property type="evidence" value="ECO:0007669"/>
    <property type="project" value="InterPro"/>
</dbReference>
<evidence type="ECO:0000256" key="7">
    <source>
        <dbReference type="RuleBase" id="RU000405"/>
    </source>
</evidence>
<dbReference type="Pfam" id="PF00211">
    <property type="entry name" value="Guanylate_cyc"/>
    <property type="match status" value="1"/>
</dbReference>
<comment type="caution">
    <text evidence="10">The sequence shown here is derived from an EMBL/GenBank/DDBJ whole genome shotgun (WGS) entry which is preliminary data.</text>
</comment>
<protein>
    <recommendedName>
        <fullName evidence="9">Guanylate cyclase domain-containing protein</fullName>
    </recommendedName>
</protein>
<sequence length="299" mass="33508">MRENILENNSTGPSVSAGIRWFENMTSYINILKEVSDSVGNEIVKLLDSESGLITDQVILSVSIMCLAVLLFPIILFLVVKLTKQLQVFADDLKSKTKRLDIERKRSETLLCTPLEVVNMLGLVYQNYDNVLDKYDVYKVETIGDAYMVASGLPQRNGKNHVAEISCFALEIVETIRTLRIPHLEDEVLRIRTGINSGSVVAGVVGHTMPRYCLFGDTVNVASRMESSSEPLKIQISDSSKSALEPFPGFITEERGFIEVKVCFNIHFFSILPTCVIFRCDNNIFFLYIVCGLFIICKG</sequence>
<dbReference type="GO" id="GO:0000166">
    <property type="term" value="F:nucleotide binding"/>
    <property type="evidence" value="ECO:0007669"/>
    <property type="project" value="UniProtKB-KW"/>
</dbReference>
<feature type="transmembrane region" description="Helical" evidence="8">
    <location>
        <begin position="58"/>
        <end position="80"/>
    </location>
</feature>
<gene>
    <name evidence="10" type="ORF">FSP39_014490</name>
</gene>
<keyword evidence="4 8" id="KW-1133">Transmembrane helix</keyword>
<keyword evidence="5 8" id="KW-0472">Membrane</keyword>
<evidence type="ECO:0000259" key="9">
    <source>
        <dbReference type="PROSITE" id="PS50125"/>
    </source>
</evidence>
<evidence type="ECO:0000256" key="6">
    <source>
        <dbReference type="ARBA" id="ARBA00023239"/>
    </source>
</evidence>
<evidence type="ECO:0000256" key="2">
    <source>
        <dbReference type="ARBA" id="ARBA00022692"/>
    </source>
</evidence>
<dbReference type="PANTHER" id="PTHR11920:SF501">
    <property type="entry name" value="GUANYLATE CYCLASE 32E"/>
    <property type="match status" value="1"/>
</dbReference>
<dbReference type="Proteomes" id="UP001186944">
    <property type="component" value="Unassembled WGS sequence"/>
</dbReference>
<dbReference type="InterPro" id="IPR001054">
    <property type="entry name" value="A/G_cyclase"/>
</dbReference>
<dbReference type="PROSITE" id="PS00452">
    <property type="entry name" value="GUANYLATE_CYCLASE_1"/>
    <property type="match status" value="1"/>
</dbReference>
<dbReference type="EMBL" id="VSWD01000004">
    <property type="protein sequence ID" value="KAK3104976.1"/>
    <property type="molecule type" value="Genomic_DNA"/>
</dbReference>
<dbReference type="CDD" id="cd07302">
    <property type="entry name" value="CHD"/>
    <property type="match status" value="1"/>
</dbReference>
<accession>A0AA89C859</accession>
<proteinExistence type="inferred from homology"/>
<evidence type="ECO:0000256" key="4">
    <source>
        <dbReference type="ARBA" id="ARBA00022989"/>
    </source>
</evidence>
<dbReference type="SUPFAM" id="SSF55073">
    <property type="entry name" value="Nucleotide cyclase"/>
    <property type="match status" value="1"/>
</dbReference>
<evidence type="ECO:0000256" key="1">
    <source>
        <dbReference type="ARBA" id="ARBA00004370"/>
    </source>
</evidence>